<dbReference type="AlphaFoldDB" id="A0A4R2HGM9"/>
<name>A0A4R2HGM9_9ACTN</name>
<dbReference type="OrthoDB" id="4808153at2"/>
<comment type="caution">
    <text evidence="2">The sequence shown here is derived from an EMBL/GenBank/DDBJ whole genome shotgun (WGS) entry which is preliminary data.</text>
</comment>
<sequence length="251" mass="26251">MLWLLAALGCGGVVLAGRYGWDRRAARRGDAEELEQIRKLADEDVTLLGEELQRLDAHAPGQALDADGRADYQVALDAYEAAQKAVKGIRKSADITAVTDTLATGRYAIVCVHARVRGEPVPVRRVPCFFNPQHGPSTTDVVWTQPKVGTRTVPACAQDAARIRAGDEPEVRFVQFHSRRVPYWEAGTAVAPYGMGYFGAGAGASYVALSSFEGQGGGAVAGWGDPGTQSGGFDAGGMDGGWGDGGGGGDG</sequence>
<dbReference type="EMBL" id="SLWN01000006">
    <property type="protein sequence ID" value="TCO28323.1"/>
    <property type="molecule type" value="Genomic_DNA"/>
</dbReference>
<evidence type="ECO:0000256" key="1">
    <source>
        <dbReference type="SAM" id="MobiDB-lite"/>
    </source>
</evidence>
<gene>
    <name evidence="2" type="ORF">EV652_106309</name>
</gene>
<accession>A0A4R2HGM9</accession>
<evidence type="ECO:0000313" key="3">
    <source>
        <dbReference type="Proteomes" id="UP000294508"/>
    </source>
</evidence>
<proteinExistence type="predicted"/>
<keyword evidence="3" id="KW-1185">Reference proteome</keyword>
<reference evidence="2 3" key="1">
    <citation type="journal article" date="2015" name="Stand. Genomic Sci.">
        <title>Genomic Encyclopedia of Bacterial and Archaeal Type Strains, Phase III: the genomes of soil and plant-associated and newly described type strains.</title>
        <authorList>
            <person name="Whitman W.B."/>
            <person name="Woyke T."/>
            <person name="Klenk H.P."/>
            <person name="Zhou Y."/>
            <person name="Lilburn T.G."/>
            <person name="Beck B.J."/>
            <person name="De Vos P."/>
            <person name="Vandamme P."/>
            <person name="Eisen J.A."/>
            <person name="Garrity G."/>
            <person name="Hugenholtz P."/>
            <person name="Kyrpides N.C."/>
        </authorList>
    </citation>
    <scope>NUCLEOTIDE SEQUENCE [LARGE SCALE GENOMIC DNA]</scope>
    <source>
        <strain evidence="2 3">VKM Ac-2572</strain>
    </source>
</reference>
<feature type="region of interest" description="Disordered" evidence="1">
    <location>
        <begin position="229"/>
        <end position="251"/>
    </location>
</feature>
<organism evidence="2 3">
    <name type="scientific">Kribbella steppae</name>
    <dbReference type="NCBI Taxonomy" id="2512223"/>
    <lineage>
        <taxon>Bacteria</taxon>
        <taxon>Bacillati</taxon>
        <taxon>Actinomycetota</taxon>
        <taxon>Actinomycetes</taxon>
        <taxon>Propionibacteriales</taxon>
        <taxon>Kribbellaceae</taxon>
        <taxon>Kribbella</taxon>
    </lineage>
</organism>
<evidence type="ECO:0000313" key="2">
    <source>
        <dbReference type="EMBL" id="TCO28323.1"/>
    </source>
</evidence>
<protein>
    <submittedName>
        <fullName evidence="2">Uncharacterized protein</fullName>
    </submittedName>
</protein>
<dbReference type="Proteomes" id="UP000294508">
    <property type="component" value="Unassembled WGS sequence"/>
</dbReference>